<dbReference type="RefSeq" id="WP_006071961.1">
    <property type="nucleotide sequence ID" value="NZ_CP018308.1"/>
</dbReference>
<proteinExistence type="predicted"/>
<gene>
    <name evidence="3" type="ORF">COR51_11025</name>
    <name evidence="2" type="ORF">ECB94_12380</name>
</gene>
<dbReference type="Pfam" id="PF06568">
    <property type="entry name" value="YjiS-like"/>
    <property type="match status" value="1"/>
</dbReference>
<evidence type="ECO:0000259" key="1">
    <source>
        <dbReference type="Pfam" id="PF06568"/>
    </source>
</evidence>
<feature type="domain" description="YjiS-like" evidence="1">
    <location>
        <begin position="27"/>
        <end position="59"/>
    </location>
</feature>
<dbReference type="AlphaFoldDB" id="A0A2S9ZP86"/>
<dbReference type="EMBL" id="CP033577">
    <property type="protein sequence ID" value="AYV21998.1"/>
    <property type="molecule type" value="Genomic_DNA"/>
</dbReference>
<evidence type="ECO:0000313" key="2">
    <source>
        <dbReference type="EMBL" id="AYV21998.1"/>
    </source>
</evidence>
<reference evidence="3 4" key="2">
    <citation type="submission" date="2018-03" db="EMBL/GenBank/DDBJ databases">
        <title>Genetic Diversity and Phenotypic Plasticity of AHL Mediated Quorum Sensing in Environmental Strains of Vibrio mediterranei.</title>
        <authorList>
            <person name="Lantoine F."/>
            <person name="Vouve F."/>
        </authorList>
    </citation>
    <scope>NUCLEOTIDE SEQUENCE [LARGE SCALE GENOMIC DNA]</scope>
    <source>
        <strain evidence="3 4">17LN0615E</strain>
    </source>
</reference>
<reference evidence="3" key="1">
    <citation type="submission" date="2017-09" db="EMBL/GenBank/DDBJ databases">
        <authorList>
            <person name="Girard L."/>
            <person name="Lami R."/>
            <person name="Suzuki M."/>
            <person name="Baudart J."/>
        </authorList>
    </citation>
    <scope>NUCLEOTIDE SEQUENCE</scope>
    <source>
        <strain evidence="3">17LN0615E</strain>
    </source>
</reference>
<evidence type="ECO:0000313" key="5">
    <source>
        <dbReference type="Proteomes" id="UP000279760"/>
    </source>
</evidence>
<evidence type="ECO:0000313" key="3">
    <source>
        <dbReference type="EMBL" id="PRQ67578.1"/>
    </source>
</evidence>
<organism evidence="2 5">
    <name type="scientific">Vibrio mediterranei</name>
    <dbReference type="NCBI Taxonomy" id="689"/>
    <lineage>
        <taxon>Bacteria</taxon>
        <taxon>Pseudomonadati</taxon>
        <taxon>Pseudomonadota</taxon>
        <taxon>Gammaproteobacteria</taxon>
        <taxon>Vibrionales</taxon>
        <taxon>Vibrionaceae</taxon>
        <taxon>Vibrio</taxon>
    </lineage>
</organism>
<protein>
    <submittedName>
        <fullName evidence="2">DUF1127 domain-containing protein</fullName>
    </submittedName>
</protein>
<name>A0A2S9ZP86_9VIBR</name>
<sequence>MDKTINSDQYVQDRAVKGSLTKLILTYVRQWRQNQRTRKVLSEMPDHLLEDIGVTREQANRESRRPFWQYK</sequence>
<dbReference type="InterPro" id="IPR009506">
    <property type="entry name" value="YjiS-like"/>
</dbReference>
<reference evidence="2 5" key="3">
    <citation type="submission" date="2018-11" db="EMBL/GenBank/DDBJ databases">
        <title>Complete Genome Sequence of Vbrio mediterranei 117-T6: a Potential Pathogen Bacteria Isolated from the Conchocelis of Pyropia.</title>
        <authorList>
            <person name="Liu Q."/>
        </authorList>
    </citation>
    <scope>NUCLEOTIDE SEQUENCE [LARGE SCALE GENOMIC DNA]</scope>
    <source>
        <strain evidence="2 5">117-T6</strain>
    </source>
</reference>
<dbReference type="Proteomes" id="UP000279760">
    <property type="component" value="Chromosome 1"/>
</dbReference>
<dbReference type="EMBL" id="NWTN01000005">
    <property type="protein sequence ID" value="PRQ67578.1"/>
    <property type="molecule type" value="Genomic_DNA"/>
</dbReference>
<keyword evidence="4" id="KW-1185">Reference proteome</keyword>
<dbReference type="Proteomes" id="UP000238163">
    <property type="component" value="Unassembled WGS sequence"/>
</dbReference>
<accession>A0A2S9ZP86</accession>
<evidence type="ECO:0000313" key="4">
    <source>
        <dbReference type="Proteomes" id="UP000238163"/>
    </source>
</evidence>